<protein>
    <recommendedName>
        <fullName evidence="3">CCHC-type domain-containing protein</fullName>
    </recommendedName>
</protein>
<evidence type="ECO:0000259" key="3">
    <source>
        <dbReference type="PROSITE" id="PS50158"/>
    </source>
</evidence>
<feature type="compositionally biased region" description="Pro residues" evidence="2">
    <location>
        <begin position="334"/>
        <end position="344"/>
    </location>
</feature>
<feature type="domain" description="CCHC-type" evidence="3">
    <location>
        <begin position="166"/>
        <end position="182"/>
    </location>
</feature>
<dbReference type="AlphaFoldDB" id="A0A8I6RXG4"/>
<dbReference type="OMA" id="CSAHEHI"/>
<keyword evidence="1" id="KW-0479">Metal-binding</keyword>
<dbReference type="KEGG" id="clec:106668072"/>
<dbReference type="GO" id="GO:0008270">
    <property type="term" value="F:zinc ion binding"/>
    <property type="evidence" value="ECO:0007669"/>
    <property type="project" value="UniProtKB-KW"/>
</dbReference>
<feature type="region of interest" description="Disordered" evidence="2">
    <location>
        <begin position="294"/>
        <end position="403"/>
    </location>
</feature>
<organism evidence="4 5">
    <name type="scientific">Cimex lectularius</name>
    <name type="common">Bed bug</name>
    <name type="synonym">Acanthia lectularia</name>
    <dbReference type="NCBI Taxonomy" id="79782"/>
    <lineage>
        <taxon>Eukaryota</taxon>
        <taxon>Metazoa</taxon>
        <taxon>Ecdysozoa</taxon>
        <taxon>Arthropoda</taxon>
        <taxon>Hexapoda</taxon>
        <taxon>Insecta</taxon>
        <taxon>Pterygota</taxon>
        <taxon>Neoptera</taxon>
        <taxon>Paraneoptera</taxon>
        <taxon>Hemiptera</taxon>
        <taxon>Heteroptera</taxon>
        <taxon>Panheteroptera</taxon>
        <taxon>Cimicomorpha</taxon>
        <taxon>Cimicidae</taxon>
        <taxon>Cimex</taxon>
    </lineage>
</organism>
<dbReference type="GO" id="GO:0003676">
    <property type="term" value="F:nucleic acid binding"/>
    <property type="evidence" value="ECO:0007669"/>
    <property type="project" value="InterPro"/>
</dbReference>
<reference evidence="4" key="1">
    <citation type="submission" date="2022-01" db="UniProtKB">
        <authorList>
            <consortium name="EnsemblMetazoa"/>
        </authorList>
    </citation>
    <scope>IDENTIFICATION</scope>
</reference>
<sequence length="403" mass="44307">MGITPLSETYQTRYYNVTRKEGDFKSTCPFRLYKNIKEILGVTSTITKSREGKICIGITGREKEETLKQLKTLAGHEVEVTPHQRLNTSRGVVICRDLMNSSVDVIKEGLEDQGVLEVRRMNTRRNGQIVPSASLILTFDTPICPEEIRAAFYKLKVRPYIPSPQRCYRCQRFGHISLRCKSPQEFCECGREAHPKESGCADPPTCVNCGGCHTSRSASCPILSKEREIQKMKVMNRMSFREARAVVDIKSTVGTYAQAAALPTRGAKAPEKNTAAPPLKGAAVKAPTSMLGAKQRVADAIQPQKRMVTSSSQTSPERDPTAINKKAPNKPGTIMPPPKLPPPVAAATPSGGSSRLNWVTDLEATSGSETSSTATDGPVRRKKGWQKGRPRPNLRKQKSKDSE</sequence>
<dbReference type="RefSeq" id="XP_014251981.1">
    <property type="nucleotide sequence ID" value="XM_014396495.1"/>
</dbReference>
<evidence type="ECO:0000313" key="4">
    <source>
        <dbReference type="EnsemblMetazoa" id="XP_014251981.1"/>
    </source>
</evidence>
<feature type="compositionally biased region" description="Basic residues" evidence="2">
    <location>
        <begin position="380"/>
        <end position="403"/>
    </location>
</feature>
<keyword evidence="1" id="KW-0863">Zinc-finger</keyword>
<proteinExistence type="predicted"/>
<dbReference type="InterPro" id="IPR001878">
    <property type="entry name" value="Znf_CCHC"/>
</dbReference>
<keyword evidence="5" id="KW-1185">Reference proteome</keyword>
<evidence type="ECO:0000256" key="1">
    <source>
        <dbReference type="PROSITE-ProRule" id="PRU00047"/>
    </source>
</evidence>
<name>A0A8I6RXG4_CIMLE</name>
<dbReference type="Proteomes" id="UP000494040">
    <property type="component" value="Unassembled WGS sequence"/>
</dbReference>
<dbReference type="OrthoDB" id="7614040at2759"/>
<evidence type="ECO:0000313" key="5">
    <source>
        <dbReference type="Proteomes" id="UP000494040"/>
    </source>
</evidence>
<accession>A0A8I6RXG4</accession>
<dbReference type="EnsemblMetazoa" id="XM_014396495.1">
    <property type="protein sequence ID" value="XP_014251981.1"/>
    <property type="gene ID" value="LOC106668072"/>
</dbReference>
<feature type="compositionally biased region" description="Low complexity" evidence="2">
    <location>
        <begin position="363"/>
        <end position="375"/>
    </location>
</feature>
<keyword evidence="1" id="KW-0862">Zinc</keyword>
<dbReference type="GeneID" id="106668072"/>
<dbReference type="PROSITE" id="PS50158">
    <property type="entry name" value="ZF_CCHC"/>
    <property type="match status" value="1"/>
</dbReference>
<evidence type="ECO:0000256" key="2">
    <source>
        <dbReference type="SAM" id="MobiDB-lite"/>
    </source>
</evidence>